<name>A2C834_PROM3</name>
<feature type="domain" description="Methyltransferase type 11" evidence="4">
    <location>
        <begin position="46"/>
        <end position="133"/>
    </location>
</feature>
<dbReference type="KEGG" id="pmf:P9303_08931"/>
<dbReference type="Pfam" id="PF08241">
    <property type="entry name" value="Methyltransf_11"/>
    <property type="match status" value="1"/>
</dbReference>
<reference evidence="5 6" key="1">
    <citation type="journal article" date="2007" name="PLoS Genet.">
        <title>Patterns and implications of gene gain and loss in the evolution of Prochlorococcus.</title>
        <authorList>
            <person name="Kettler G.C."/>
            <person name="Martiny A.C."/>
            <person name="Huang K."/>
            <person name="Zucker J."/>
            <person name="Coleman M.L."/>
            <person name="Rodrigue S."/>
            <person name="Chen F."/>
            <person name="Lapidus A."/>
            <person name="Ferriera S."/>
            <person name="Johnson J."/>
            <person name="Steglich C."/>
            <person name="Church G.M."/>
            <person name="Richardson P."/>
            <person name="Chisholm S.W."/>
        </authorList>
    </citation>
    <scope>NUCLEOTIDE SEQUENCE [LARGE SCALE GENOMIC DNA]</scope>
    <source>
        <strain evidence="5 6">MIT 9303</strain>
    </source>
</reference>
<dbReference type="GO" id="GO:0032259">
    <property type="term" value="P:methylation"/>
    <property type="evidence" value="ECO:0007669"/>
    <property type="project" value="UniProtKB-KW"/>
</dbReference>
<dbReference type="Proteomes" id="UP000002274">
    <property type="component" value="Chromosome"/>
</dbReference>
<dbReference type="STRING" id="59922.P9303_08931"/>
<accession>A2C834</accession>
<evidence type="ECO:0000259" key="4">
    <source>
        <dbReference type="Pfam" id="PF08241"/>
    </source>
</evidence>
<evidence type="ECO:0000256" key="3">
    <source>
        <dbReference type="ARBA" id="ARBA00022679"/>
    </source>
</evidence>
<dbReference type="InterPro" id="IPR051052">
    <property type="entry name" value="Diverse_substrate_MTase"/>
</dbReference>
<dbReference type="InterPro" id="IPR029063">
    <property type="entry name" value="SAM-dependent_MTases_sf"/>
</dbReference>
<dbReference type="RefSeq" id="WP_011825551.1">
    <property type="nucleotide sequence ID" value="NC_008820.1"/>
</dbReference>
<dbReference type="GO" id="GO:0008757">
    <property type="term" value="F:S-adenosylmethionine-dependent methyltransferase activity"/>
    <property type="evidence" value="ECO:0007669"/>
    <property type="project" value="InterPro"/>
</dbReference>
<dbReference type="BioCyc" id="PMAR59922:G1G80-806-MONOMER"/>
<organism evidence="5 6">
    <name type="scientific">Prochlorococcus marinus (strain MIT 9303)</name>
    <dbReference type="NCBI Taxonomy" id="59922"/>
    <lineage>
        <taxon>Bacteria</taxon>
        <taxon>Bacillati</taxon>
        <taxon>Cyanobacteriota</taxon>
        <taxon>Cyanophyceae</taxon>
        <taxon>Synechococcales</taxon>
        <taxon>Prochlorococcaceae</taxon>
        <taxon>Prochlorococcus</taxon>
    </lineage>
</organism>
<evidence type="ECO:0000256" key="1">
    <source>
        <dbReference type="ARBA" id="ARBA00008361"/>
    </source>
</evidence>
<keyword evidence="3" id="KW-0808">Transferase</keyword>
<evidence type="ECO:0000313" key="6">
    <source>
        <dbReference type="Proteomes" id="UP000002274"/>
    </source>
</evidence>
<gene>
    <name evidence="5" type="ordered locus">P9303_08931</name>
</gene>
<dbReference type="AlphaFoldDB" id="A2C834"/>
<dbReference type="HOGENOM" id="CLU_049344_5_1_3"/>
<sequence>MDSSCSPKHGWFDSVAASYAQQRPHYPESLFAWISSKASSHQRCWDVACGSGQASLGLARHFDRVDATDLSPAQVAAAPAHSNIHYQVAAAEDSGLPNACMDAIVVAAAIHWLDVPRFNEEAFKVARPGGLMVWVGYDPPQGAPPALQLWLDQLYGERLRNWWPPQRQHVDNHYQNLPFPAISTSLPQELCISLQWSCDQLIGYIGTWSALRKAKQEGHDLLPQLSMELQKLWPSDQTTIPLIFPLMGRWGYLTR</sequence>
<dbReference type="EMBL" id="CP000554">
    <property type="protein sequence ID" value="ABM77644.1"/>
    <property type="molecule type" value="Genomic_DNA"/>
</dbReference>
<proteinExistence type="inferred from homology"/>
<evidence type="ECO:0000256" key="2">
    <source>
        <dbReference type="ARBA" id="ARBA00022603"/>
    </source>
</evidence>
<dbReference type="PANTHER" id="PTHR44942:SF4">
    <property type="entry name" value="METHYLTRANSFERASE TYPE 11 DOMAIN-CONTAINING PROTEIN"/>
    <property type="match status" value="1"/>
</dbReference>
<dbReference type="InterPro" id="IPR013216">
    <property type="entry name" value="Methyltransf_11"/>
</dbReference>
<dbReference type="SUPFAM" id="SSF53335">
    <property type="entry name" value="S-adenosyl-L-methionine-dependent methyltransferases"/>
    <property type="match status" value="1"/>
</dbReference>
<dbReference type="CDD" id="cd02440">
    <property type="entry name" value="AdoMet_MTases"/>
    <property type="match status" value="1"/>
</dbReference>
<dbReference type="Gene3D" id="3.40.50.150">
    <property type="entry name" value="Vaccinia Virus protein VP39"/>
    <property type="match status" value="1"/>
</dbReference>
<comment type="similarity">
    <text evidence="1">Belongs to the methyltransferase superfamily.</text>
</comment>
<evidence type="ECO:0000313" key="5">
    <source>
        <dbReference type="EMBL" id="ABM77644.1"/>
    </source>
</evidence>
<keyword evidence="2" id="KW-0489">Methyltransferase</keyword>
<protein>
    <submittedName>
        <fullName evidence="5">SAM (And some other nucleotide) binding motif</fullName>
    </submittedName>
</protein>
<dbReference type="PANTHER" id="PTHR44942">
    <property type="entry name" value="METHYLTRANSF_11 DOMAIN-CONTAINING PROTEIN"/>
    <property type="match status" value="1"/>
</dbReference>